<evidence type="ECO:0000313" key="4">
    <source>
        <dbReference type="Proteomes" id="UP000800092"/>
    </source>
</evidence>
<feature type="signal peptide" evidence="1">
    <location>
        <begin position="1"/>
        <end position="34"/>
    </location>
</feature>
<dbReference type="PANTHER" id="PTHR10742:SF313">
    <property type="entry name" value="AMINE OXIDASE"/>
    <property type="match status" value="1"/>
</dbReference>
<dbReference type="Gene3D" id="3.50.50.60">
    <property type="entry name" value="FAD/NAD(P)-binding domain"/>
    <property type="match status" value="1"/>
</dbReference>
<keyword evidence="1" id="KW-0732">Signal</keyword>
<reference evidence="3" key="1">
    <citation type="journal article" date="2020" name="Stud. Mycol.">
        <title>101 Dothideomycetes genomes: a test case for predicting lifestyles and emergence of pathogens.</title>
        <authorList>
            <person name="Haridas S."/>
            <person name="Albert R."/>
            <person name="Binder M."/>
            <person name="Bloem J."/>
            <person name="Labutti K."/>
            <person name="Salamov A."/>
            <person name="Andreopoulos B."/>
            <person name="Baker S."/>
            <person name="Barry K."/>
            <person name="Bills G."/>
            <person name="Bluhm B."/>
            <person name="Cannon C."/>
            <person name="Castanera R."/>
            <person name="Culley D."/>
            <person name="Daum C."/>
            <person name="Ezra D."/>
            <person name="Gonzalez J."/>
            <person name="Henrissat B."/>
            <person name="Kuo A."/>
            <person name="Liang C."/>
            <person name="Lipzen A."/>
            <person name="Lutzoni F."/>
            <person name="Magnuson J."/>
            <person name="Mondo S."/>
            <person name="Nolan M."/>
            <person name="Ohm R."/>
            <person name="Pangilinan J."/>
            <person name="Park H.-J."/>
            <person name="Ramirez L."/>
            <person name="Alfaro M."/>
            <person name="Sun H."/>
            <person name="Tritt A."/>
            <person name="Yoshinaga Y."/>
            <person name="Zwiers L.-H."/>
            <person name="Turgeon B."/>
            <person name="Goodwin S."/>
            <person name="Spatafora J."/>
            <person name="Crous P."/>
            <person name="Grigoriev I."/>
        </authorList>
    </citation>
    <scope>NUCLEOTIDE SEQUENCE</scope>
    <source>
        <strain evidence="3">Tuck. ex Michener</strain>
    </source>
</reference>
<dbReference type="SUPFAM" id="SSF51905">
    <property type="entry name" value="FAD/NAD(P)-binding domain"/>
    <property type="match status" value="1"/>
</dbReference>
<feature type="chain" id="PRO_5025558343" evidence="1">
    <location>
        <begin position="35"/>
        <end position="544"/>
    </location>
</feature>
<evidence type="ECO:0000256" key="1">
    <source>
        <dbReference type="SAM" id="SignalP"/>
    </source>
</evidence>
<dbReference type="EMBL" id="ML991785">
    <property type="protein sequence ID" value="KAF2236341.1"/>
    <property type="molecule type" value="Genomic_DNA"/>
</dbReference>
<accession>A0A6A6HEJ8</accession>
<protein>
    <submittedName>
        <fullName evidence="3">Putative flavin-containing polyamine oxidase</fullName>
    </submittedName>
</protein>
<sequence length="544" mass="60568">MPLSAIGRRAFAFFTTTILNFVLLAAGWMGASEAEKLAGKGGIDGPACRETTVVILGAGVAGITAAQALTNHSVTDFLIVEYNDYVGGRVAHTEFGARNETFTVELGANWVQGLGSPGGPENPIWTLAKKYNVTNTYSNYSDILTYDETGASDYSDLLDDFEGAYATLEQDAGYILSQNLQDRSTRAGLSLAAWKPRDTKKQAVEWWNWDWEYAYPPEESSQEFGVVNYNTTFYQYSEANNYVFDQRGFNAFIQGEASTFLTEDDPRLLLNTRVTNITYKPSSINIQTHDGTCVQASYAICTFSLGVLQNDEVTFEPSLPSWKRDAVDIFQMGTYTKIFLQFPYVFWPRDTQFFLYADPSTRGYYPVWQSLDAPGFLPGSGIIFVTVVDQQAYRAERMSDAAVQAEVLQVLYRMFGQDNVPEPTAFMFPRWSSTPWAYGSYSNWPPGMTLEMHQNLRANIGGSLWFAGEATSAEYFGFLHGAYFEGQEVGTKVAVCVRDGGAGSAECRASQEVRYEVLHGTTQPEEYRSQNGWMVSSFQTIGDV</sequence>
<dbReference type="Gene3D" id="3.90.660.10">
    <property type="match status" value="1"/>
</dbReference>
<evidence type="ECO:0000259" key="2">
    <source>
        <dbReference type="Pfam" id="PF01593"/>
    </source>
</evidence>
<keyword evidence="4" id="KW-1185">Reference proteome</keyword>
<dbReference type="Pfam" id="PF01593">
    <property type="entry name" value="Amino_oxidase"/>
    <property type="match status" value="1"/>
</dbReference>
<dbReference type="InterPro" id="IPR002937">
    <property type="entry name" value="Amino_oxidase"/>
</dbReference>
<proteinExistence type="predicted"/>
<dbReference type="SUPFAM" id="SSF54373">
    <property type="entry name" value="FAD-linked reductases, C-terminal domain"/>
    <property type="match status" value="1"/>
</dbReference>
<feature type="domain" description="Amine oxidase" evidence="2">
    <location>
        <begin position="60"/>
        <end position="489"/>
    </location>
</feature>
<dbReference type="OrthoDB" id="7777654at2759"/>
<dbReference type="GO" id="GO:0016491">
    <property type="term" value="F:oxidoreductase activity"/>
    <property type="evidence" value="ECO:0007669"/>
    <property type="project" value="InterPro"/>
</dbReference>
<dbReference type="InterPro" id="IPR050281">
    <property type="entry name" value="Flavin_monoamine_oxidase"/>
</dbReference>
<gene>
    <name evidence="3" type="ORF">EV356DRAFT_522416</name>
</gene>
<dbReference type="GO" id="GO:0006598">
    <property type="term" value="P:polyamine catabolic process"/>
    <property type="evidence" value="ECO:0007669"/>
    <property type="project" value="TreeGrafter"/>
</dbReference>
<dbReference type="InterPro" id="IPR036188">
    <property type="entry name" value="FAD/NAD-bd_sf"/>
</dbReference>
<dbReference type="Proteomes" id="UP000800092">
    <property type="component" value="Unassembled WGS sequence"/>
</dbReference>
<dbReference type="AlphaFoldDB" id="A0A6A6HEJ8"/>
<organism evidence="3 4">
    <name type="scientific">Viridothelium virens</name>
    <name type="common">Speckled blister lichen</name>
    <name type="synonym">Trypethelium virens</name>
    <dbReference type="NCBI Taxonomy" id="1048519"/>
    <lineage>
        <taxon>Eukaryota</taxon>
        <taxon>Fungi</taxon>
        <taxon>Dikarya</taxon>
        <taxon>Ascomycota</taxon>
        <taxon>Pezizomycotina</taxon>
        <taxon>Dothideomycetes</taxon>
        <taxon>Dothideomycetes incertae sedis</taxon>
        <taxon>Trypetheliales</taxon>
        <taxon>Trypetheliaceae</taxon>
        <taxon>Viridothelium</taxon>
    </lineage>
</organism>
<name>A0A6A6HEJ8_VIRVR</name>
<dbReference type="PANTHER" id="PTHR10742">
    <property type="entry name" value="FLAVIN MONOAMINE OXIDASE"/>
    <property type="match status" value="1"/>
</dbReference>
<evidence type="ECO:0000313" key="3">
    <source>
        <dbReference type="EMBL" id="KAF2236341.1"/>
    </source>
</evidence>